<evidence type="ECO:0000256" key="2">
    <source>
        <dbReference type="SAM" id="Phobius"/>
    </source>
</evidence>
<dbReference type="PANTHER" id="PTHR10775:SF180">
    <property type="entry name" value="TRANSPOSON, EN_SPM-LIKE, TRANSPOSASE-ASSOCIATED DOMAIN PROTEIN-RELATED"/>
    <property type="match status" value="1"/>
</dbReference>
<dbReference type="Proteomes" id="UP000289340">
    <property type="component" value="Chromosome 9"/>
</dbReference>
<feature type="compositionally biased region" description="Basic residues" evidence="1">
    <location>
        <begin position="7"/>
        <end position="23"/>
    </location>
</feature>
<comment type="caution">
    <text evidence="3">The sequence shown here is derived from an EMBL/GenBank/DDBJ whole genome shotgun (WGS) entry which is preliminary data.</text>
</comment>
<evidence type="ECO:0000256" key="1">
    <source>
        <dbReference type="SAM" id="MobiDB-lite"/>
    </source>
</evidence>
<keyword evidence="2" id="KW-0472">Membrane</keyword>
<evidence type="ECO:0000313" key="3">
    <source>
        <dbReference type="EMBL" id="RZB91281.1"/>
    </source>
</evidence>
<dbReference type="EMBL" id="QZWG01000009">
    <property type="protein sequence ID" value="RZB91281.1"/>
    <property type="molecule type" value="Genomic_DNA"/>
</dbReference>
<sequence length="318" mass="36039">MRSGRDQRKKGRGKGKGGVRRMGKREGEGMGVGSVWGTRAHCNDLCLFLLQGFSLWNSCSLTMATTSHFECVVPILVTTLVLAEFPKVEWLPYEYIDNNPVPTIVFKGRPRTFHTFIIFIIFAFSGATNALVAFNKSIFSRLCGYYAMASALAILLLLPCDLEVTGSNHGNSSPLMRARYGWSDKSFSSLLQVVHDMLPEENTLPKSYYQAKKILCPMGMKYQKIHACPNDYILYIHEFQEMPKFPRCGVSRYKVKDDDDCGSDENSKKDPPTKVLWYLPIIPRFKRLFANRDDAKDLTWQANGRNCDGMLRHSTDSS</sequence>
<reference evidence="3 4" key="1">
    <citation type="submission" date="2018-09" db="EMBL/GenBank/DDBJ databases">
        <title>A high-quality reference genome of wild soybean provides a powerful tool to mine soybean genomes.</title>
        <authorList>
            <person name="Xie M."/>
            <person name="Chung C.Y.L."/>
            <person name="Li M.-W."/>
            <person name="Wong F.-L."/>
            <person name="Chan T.-F."/>
            <person name="Lam H.-M."/>
        </authorList>
    </citation>
    <scope>NUCLEOTIDE SEQUENCE [LARGE SCALE GENOMIC DNA]</scope>
    <source>
        <strain evidence="4">cv. W05</strain>
        <tissue evidence="3">Hypocotyl of etiolated seedlings</tissue>
    </source>
</reference>
<accession>A0A445IYT1</accession>
<dbReference type="PANTHER" id="PTHR10775">
    <property type="entry name" value="OS08G0208400 PROTEIN"/>
    <property type="match status" value="1"/>
</dbReference>
<feature type="transmembrane region" description="Helical" evidence="2">
    <location>
        <begin position="138"/>
        <end position="158"/>
    </location>
</feature>
<proteinExistence type="predicted"/>
<organism evidence="3 4">
    <name type="scientific">Glycine soja</name>
    <name type="common">Wild soybean</name>
    <dbReference type="NCBI Taxonomy" id="3848"/>
    <lineage>
        <taxon>Eukaryota</taxon>
        <taxon>Viridiplantae</taxon>
        <taxon>Streptophyta</taxon>
        <taxon>Embryophyta</taxon>
        <taxon>Tracheophyta</taxon>
        <taxon>Spermatophyta</taxon>
        <taxon>Magnoliopsida</taxon>
        <taxon>eudicotyledons</taxon>
        <taxon>Gunneridae</taxon>
        <taxon>Pentapetalae</taxon>
        <taxon>rosids</taxon>
        <taxon>fabids</taxon>
        <taxon>Fabales</taxon>
        <taxon>Fabaceae</taxon>
        <taxon>Papilionoideae</taxon>
        <taxon>50 kb inversion clade</taxon>
        <taxon>NPAAA clade</taxon>
        <taxon>indigoferoid/millettioid clade</taxon>
        <taxon>Phaseoleae</taxon>
        <taxon>Glycine</taxon>
        <taxon>Glycine subgen. Soja</taxon>
    </lineage>
</organism>
<keyword evidence="2" id="KW-0812">Transmembrane</keyword>
<feature type="region of interest" description="Disordered" evidence="1">
    <location>
        <begin position="1"/>
        <end position="26"/>
    </location>
</feature>
<keyword evidence="4" id="KW-1185">Reference proteome</keyword>
<gene>
    <name evidence="3" type="ORF">D0Y65_023616</name>
</gene>
<evidence type="ECO:0000313" key="4">
    <source>
        <dbReference type="Proteomes" id="UP000289340"/>
    </source>
</evidence>
<keyword evidence="2" id="KW-1133">Transmembrane helix</keyword>
<protein>
    <submittedName>
        <fullName evidence="3">Uncharacterized protein</fullName>
    </submittedName>
</protein>
<name>A0A445IYT1_GLYSO</name>
<dbReference type="AlphaFoldDB" id="A0A445IYT1"/>
<feature type="transmembrane region" description="Helical" evidence="2">
    <location>
        <begin position="113"/>
        <end position="132"/>
    </location>
</feature>